<dbReference type="Proteomes" id="UP000010146">
    <property type="component" value="Unassembled WGS sequence"/>
</dbReference>
<organism evidence="6 7">
    <name type="scientific">Caldanaerobacter subterraneus subsp. pacificus DSM 12653</name>
    <dbReference type="NCBI Taxonomy" id="391606"/>
    <lineage>
        <taxon>Bacteria</taxon>
        <taxon>Bacillati</taxon>
        <taxon>Bacillota</taxon>
        <taxon>Clostridia</taxon>
        <taxon>Thermoanaerobacterales</taxon>
        <taxon>Thermoanaerobacteraceae</taxon>
        <taxon>Caldanaerobacter</taxon>
    </lineage>
</organism>
<dbReference type="GO" id="GO:0000156">
    <property type="term" value="F:phosphorelay response regulator activity"/>
    <property type="evidence" value="ECO:0007669"/>
    <property type="project" value="InterPro"/>
</dbReference>
<evidence type="ECO:0000313" key="6">
    <source>
        <dbReference type="EMBL" id="KKC30398.1"/>
    </source>
</evidence>
<dbReference type="SUPFAM" id="SSF52172">
    <property type="entry name" value="CheY-like"/>
    <property type="match status" value="1"/>
</dbReference>
<dbReference type="EMBL" id="ABXP02000035">
    <property type="protein sequence ID" value="KKC30398.1"/>
    <property type="molecule type" value="Genomic_DNA"/>
</dbReference>
<evidence type="ECO:0000259" key="4">
    <source>
        <dbReference type="PROSITE" id="PS50110"/>
    </source>
</evidence>
<name>A0A0F5PP26_9THEO</name>
<reference evidence="7" key="3">
    <citation type="submission" date="2015-02" db="EMBL/GenBank/DDBJ databases">
        <title>Genome analysis of three genomes within the thermophilic hydrogenogenic bacterial species Caldanaerobacter subterraneus.</title>
        <authorList>
            <person name="Sant'Anna F.H."/>
            <person name="Lebedinsky A."/>
            <person name="Sokolova T."/>
            <person name="Robb F.T."/>
            <person name="Gonzalez J.M."/>
        </authorList>
    </citation>
    <scope>NUCLEOTIDE SEQUENCE [LARGE SCALE GENOMIC DNA]</scope>
    <source>
        <strain evidence="7">DSM 12653</strain>
    </source>
</reference>
<feature type="modified residue" description="4-aspartylphosphate" evidence="3">
    <location>
        <position position="59"/>
    </location>
</feature>
<keyword evidence="3" id="KW-0597">Phosphoprotein</keyword>
<dbReference type="Gene3D" id="2.40.50.1020">
    <property type="entry name" value="LytTr DNA-binding domain"/>
    <property type="match status" value="1"/>
</dbReference>
<proteinExistence type="predicted"/>
<comment type="caution">
    <text evidence="6">The sequence shown here is derived from an EMBL/GenBank/DDBJ whole genome shotgun (WGS) entry which is preliminary data.</text>
</comment>
<dbReference type="Pfam" id="PF04397">
    <property type="entry name" value="LytTR"/>
    <property type="match status" value="1"/>
</dbReference>
<dbReference type="InterPro" id="IPR007492">
    <property type="entry name" value="LytTR_DNA-bd_dom"/>
</dbReference>
<feature type="domain" description="HTH LytTR-type" evidence="5">
    <location>
        <begin position="132"/>
        <end position="237"/>
    </location>
</feature>
<comment type="function">
    <text evidence="2">May play the central regulatory role in sporulation. It may be an element of the effector pathway responsible for the activation of sporulation genes in response to nutritional stress. Spo0A may act in concert with spo0H (a sigma factor) to control the expression of some genes that are critical to the sporulation process.</text>
</comment>
<dbReference type="PROSITE" id="PS50930">
    <property type="entry name" value="HTH_LYTTR"/>
    <property type="match status" value="1"/>
</dbReference>
<evidence type="ECO:0000256" key="3">
    <source>
        <dbReference type="PROSITE-ProRule" id="PRU00169"/>
    </source>
</evidence>
<evidence type="ECO:0000313" key="7">
    <source>
        <dbReference type="Proteomes" id="UP000010146"/>
    </source>
</evidence>
<dbReference type="AlphaFoldDB" id="A0A0F5PP26"/>
<evidence type="ECO:0000256" key="2">
    <source>
        <dbReference type="ARBA" id="ARBA00024867"/>
    </source>
</evidence>
<dbReference type="GO" id="GO:0003677">
    <property type="term" value="F:DNA binding"/>
    <property type="evidence" value="ECO:0007669"/>
    <property type="project" value="InterPro"/>
</dbReference>
<dbReference type="InterPro" id="IPR046947">
    <property type="entry name" value="LytR-like"/>
</dbReference>
<dbReference type="PANTHER" id="PTHR37299:SF1">
    <property type="entry name" value="STAGE 0 SPORULATION PROTEIN A HOMOLOG"/>
    <property type="match status" value="1"/>
</dbReference>
<dbReference type="Gene3D" id="3.40.50.2300">
    <property type="match status" value="1"/>
</dbReference>
<dbReference type="PROSITE" id="PS50110">
    <property type="entry name" value="RESPONSE_REGULATORY"/>
    <property type="match status" value="1"/>
</dbReference>
<evidence type="ECO:0000259" key="5">
    <source>
        <dbReference type="PROSITE" id="PS50930"/>
    </source>
</evidence>
<dbReference type="Pfam" id="PF00072">
    <property type="entry name" value="Response_reg"/>
    <property type="match status" value="1"/>
</dbReference>
<gene>
    <name evidence="6" type="ORF">CDSM653_00578</name>
</gene>
<dbReference type="SMART" id="SM00448">
    <property type="entry name" value="REC"/>
    <property type="match status" value="1"/>
</dbReference>
<evidence type="ECO:0000256" key="1">
    <source>
        <dbReference type="ARBA" id="ARBA00018672"/>
    </source>
</evidence>
<dbReference type="PANTHER" id="PTHR37299">
    <property type="entry name" value="TRANSCRIPTIONAL REGULATOR-RELATED"/>
    <property type="match status" value="1"/>
</dbReference>
<accession>A0A0F5PP26</accession>
<feature type="domain" description="Response regulatory" evidence="4">
    <location>
        <begin position="8"/>
        <end position="122"/>
    </location>
</feature>
<dbReference type="SMART" id="SM00850">
    <property type="entry name" value="LytTR"/>
    <property type="match status" value="1"/>
</dbReference>
<dbReference type="InterPro" id="IPR001789">
    <property type="entry name" value="Sig_transdc_resp-reg_receiver"/>
</dbReference>
<reference evidence="6 7" key="2">
    <citation type="journal article" date="2015" name="BMC Genomics">
        <title>Analysis of three genomes within the thermophilic bacterial species Caldanaerobacter subterraneus with a focus on carbon monoxide dehydrogenase evolution and hydrolase diversity.</title>
        <authorList>
            <person name="Sant'Anna F.H."/>
            <person name="Lebedinsky A.V."/>
            <person name="Sokolova T.G."/>
            <person name="Robb F.T."/>
            <person name="Gonzalez J.M."/>
        </authorList>
    </citation>
    <scope>NUCLEOTIDE SEQUENCE [LARGE SCALE GENOMIC DNA]</scope>
    <source>
        <strain evidence="6 7">DSM 12653</strain>
    </source>
</reference>
<sequence>MGMKGMLRVVVAEDDEIFRRQLIEFLKKIDGISVEYFTDDGREALEALNKIKPEIAILDIELFRMSGIEVAKKVRETMPFLEIIFITSFEEYIKEAVKLYASDYIEKPLKEERLRETIERIKKRFLNIESYLPVPVKDNMRLINPREVYFVQAKKKRSVIYTGEEKIECDYSLKELEEILPGDIFFRTNRSYLVNILKVEALKEKNRTSFEITFKGCAFKAYLSKDLYQEFRKRVKEIYRN</sequence>
<dbReference type="InterPro" id="IPR011006">
    <property type="entry name" value="CheY-like_superfamily"/>
</dbReference>
<reference evidence="6 7" key="1">
    <citation type="submission" date="2008-07" db="EMBL/GenBank/DDBJ databases">
        <authorList>
            <person name="Gonzalez J."/>
            <person name="Sokolova T."/>
            <person name="Ferriera S."/>
            <person name="Johnson J."/>
            <person name="Kravitz S."/>
            <person name="Beeson K."/>
            <person name="Sutton G."/>
            <person name="Rogers Y.-H."/>
            <person name="Friedman R."/>
            <person name="Frazier M."/>
            <person name="Venter J.C."/>
        </authorList>
    </citation>
    <scope>NUCLEOTIDE SEQUENCE [LARGE SCALE GENOMIC DNA]</scope>
    <source>
        <strain evidence="6 7">DSM 12653</strain>
    </source>
</reference>
<protein>
    <recommendedName>
        <fullName evidence="1">Stage 0 sporulation protein A homolog</fullName>
    </recommendedName>
</protein>